<feature type="signal peptide" evidence="2">
    <location>
        <begin position="1"/>
        <end position="23"/>
    </location>
</feature>
<evidence type="ECO:0000313" key="3">
    <source>
        <dbReference type="EMBL" id="MBB6694459.1"/>
    </source>
</evidence>
<comment type="caution">
    <text evidence="3">The sequence shown here is derived from an EMBL/GenBank/DDBJ whole genome shotgun (WGS) entry which is preliminary data.</text>
</comment>
<reference evidence="3 4" key="1">
    <citation type="submission" date="2020-08" db="EMBL/GenBank/DDBJ databases">
        <title>Cohnella phylogeny.</title>
        <authorList>
            <person name="Dunlap C."/>
        </authorList>
    </citation>
    <scope>NUCLEOTIDE SEQUENCE [LARGE SCALE GENOMIC DNA]</scope>
    <source>
        <strain evidence="3 4">DSM 25239</strain>
    </source>
</reference>
<dbReference type="PROSITE" id="PS51257">
    <property type="entry name" value="PROKAR_LIPOPROTEIN"/>
    <property type="match status" value="1"/>
</dbReference>
<protein>
    <recommendedName>
        <fullName evidence="5">Lipoprotein</fullName>
    </recommendedName>
</protein>
<dbReference type="RefSeq" id="WP_185138426.1">
    <property type="nucleotide sequence ID" value="NZ_JACJVR010000094.1"/>
</dbReference>
<evidence type="ECO:0000256" key="2">
    <source>
        <dbReference type="SAM" id="SignalP"/>
    </source>
</evidence>
<dbReference type="AlphaFoldDB" id="A0A841U3W9"/>
<dbReference type="EMBL" id="JACJVR010000094">
    <property type="protein sequence ID" value="MBB6694459.1"/>
    <property type="molecule type" value="Genomic_DNA"/>
</dbReference>
<keyword evidence="1" id="KW-0175">Coiled coil</keyword>
<evidence type="ECO:0008006" key="5">
    <source>
        <dbReference type="Google" id="ProtNLM"/>
    </source>
</evidence>
<name>A0A841U3W9_9BACL</name>
<proteinExistence type="predicted"/>
<evidence type="ECO:0000313" key="4">
    <source>
        <dbReference type="Proteomes" id="UP000553776"/>
    </source>
</evidence>
<gene>
    <name evidence="3" type="ORF">H7B90_23985</name>
</gene>
<organism evidence="3 4">
    <name type="scientific">Cohnella xylanilytica</name>
    <dbReference type="NCBI Taxonomy" id="557555"/>
    <lineage>
        <taxon>Bacteria</taxon>
        <taxon>Bacillati</taxon>
        <taxon>Bacillota</taxon>
        <taxon>Bacilli</taxon>
        <taxon>Bacillales</taxon>
        <taxon>Paenibacillaceae</taxon>
        <taxon>Cohnella</taxon>
    </lineage>
</organism>
<feature type="coiled-coil region" evidence="1">
    <location>
        <begin position="240"/>
        <end position="267"/>
    </location>
</feature>
<sequence length="365" mass="40041">MFRSKSLLSVLSLFLTLALILSACSGGSKSPKDALQSAMEKSAEIKSYGLNGSLKIQDLKLPPEVMAEEGAAGALGLLQNAELSWTGAYRADPMLVELNMKVTISGDLAMSFQLPMVMTQEKMWIKVPNIPMLGLPEEVVGKFVEFDLKKLAEEQGTEWPADFNVGNTVKLSNDIYGIVFKHVDEKTYLSKPKAKDAGIPEDKKLKDIVQLHVTKDQVEPFVTTVVKNIAPEVIDLLSKNEEYRKMLQLEQSDLDDAKKELAEVKDQDIKDGLADFNKEVKSLDTTVNIGINDKGFASYTDMTLKAEIESEGQTGSGTIKVVSEMTDINGDPKFEYAEPKGDDVISMDKLNEIMGGMFGGIDEGL</sequence>
<accession>A0A841U3W9</accession>
<feature type="chain" id="PRO_5032712764" description="Lipoprotein" evidence="2">
    <location>
        <begin position="24"/>
        <end position="365"/>
    </location>
</feature>
<dbReference type="Proteomes" id="UP000553776">
    <property type="component" value="Unassembled WGS sequence"/>
</dbReference>
<keyword evidence="2" id="KW-0732">Signal</keyword>
<evidence type="ECO:0000256" key="1">
    <source>
        <dbReference type="SAM" id="Coils"/>
    </source>
</evidence>
<keyword evidence="4" id="KW-1185">Reference proteome</keyword>